<evidence type="ECO:0000313" key="1">
    <source>
        <dbReference type="EMBL" id="PEN97816.1"/>
    </source>
</evidence>
<dbReference type="EMBL" id="NUAN01000071">
    <property type="protein sequence ID" value="PEN97816.1"/>
    <property type="molecule type" value="Genomic_DNA"/>
</dbReference>
<evidence type="ECO:0000313" key="2">
    <source>
        <dbReference type="Proteomes" id="UP000220691"/>
    </source>
</evidence>
<comment type="caution">
    <text evidence="1">The sequence shown here is derived from an EMBL/GenBank/DDBJ whole genome shotgun (WGS) entry which is preliminary data.</text>
</comment>
<sequence length="68" mass="8209">MRRVFYEMNVMTKGETFTKKFSIEYDRNEYDSNSENLDAEIISYKWSELVNEYGIDAFLVSYSIEREL</sequence>
<reference evidence="1 2" key="1">
    <citation type="submission" date="2017-09" db="EMBL/GenBank/DDBJ databases">
        <title>Large-scale bioinformatics analysis of Bacillus genomes uncovers conserved roles of natural products in bacterial physiology.</title>
        <authorList>
            <consortium name="Agbiome Team Llc"/>
            <person name="Bleich R.M."/>
            <person name="Kirk G.J."/>
            <person name="Santa Maria K.C."/>
            <person name="Allen S.E."/>
            <person name="Farag S."/>
            <person name="Shank E.A."/>
            <person name="Bowers A."/>
        </authorList>
    </citation>
    <scope>NUCLEOTIDE SEQUENCE [LARGE SCALE GENOMIC DNA]</scope>
    <source>
        <strain evidence="1 2">AFS027647</strain>
    </source>
</reference>
<gene>
    <name evidence="1" type="ORF">CN553_12265</name>
</gene>
<name>A0A9X6YMI0_BACCE</name>
<dbReference type="Proteomes" id="UP000220691">
    <property type="component" value="Unassembled WGS sequence"/>
</dbReference>
<dbReference type="RefSeq" id="WP_098126413.1">
    <property type="nucleotide sequence ID" value="NZ_NUAN01000071.1"/>
</dbReference>
<organism evidence="1 2">
    <name type="scientific">Bacillus cereus</name>
    <dbReference type="NCBI Taxonomy" id="1396"/>
    <lineage>
        <taxon>Bacteria</taxon>
        <taxon>Bacillati</taxon>
        <taxon>Bacillota</taxon>
        <taxon>Bacilli</taxon>
        <taxon>Bacillales</taxon>
        <taxon>Bacillaceae</taxon>
        <taxon>Bacillus</taxon>
        <taxon>Bacillus cereus group</taxon>
    </lineage>
</organism>
<protein>
    <submittedName>
        <fullName evidence="1">Uncharacterized protein</fullName>
    </submittedName>
</protein>
<proteinExistence type="predicted"/>
<dbReference type="AlphaFoldDB" id="A0A9X6YMI0"/>
<accession>A0A9X6YMI0</accession>